<sequence length="381" mass="40917">MAFLKSPIRLSRISLAFVALSVLLPIVQAHGGGAKVEEEVDPKELGCYDSGVDEWDRGLQIGAVFIILAICALGVLTPVLTRYVSWINVPQSLLDTGKFFGAGVIVATALIHMLASSGEAFEDPCVGDRLGDYEGWPFCIAMLAILAMHLMEYLMSAHSMKSCKAKNLVGEPPSDKLAASVNDDNGQETPSHSMMHQGHTHLHGGIPVSFDHDDESIANARLHTSTLILELGIALHSVIIGLSLAISSGTEFKTLLIALSFHQFFEGVALGSRLASLKYKRNPFLQALLNGCFFMITTPLGQVIGIAIRQSYAPRAPSTLLAQGALDALSGGILLYSGIVNFLVEEFTSSKFHDFSRIRKVISFAAMYIGAGAMALIGKWA</sequence>
<evidence type="ECO:0000256" key="4">
    <source>
        <dbReference type="ARBA" id="ARBA00022692"/>
    </source>
</evidence>
<feature type="transmembrane region" description="Helical" evidence="8">
    <location>
        <begin position="287"/>
        <end position="308"/>
    </location>
</feature>
<accession>A0A9W8DRK9</accession>
<evidence type="ECO:0000256" key="1">
    <source>
        <dbReference type="ARBA" id="ARBA00004141"/>
    </source>
</evidence>
<keyword evidence="10" id="KW-0732">Signal</keyword>
<evidence type="ECO:0000256" key="7">
    <source>
        <dbReference type="ARBA" id="ARBA00023136"/>
    </source>
</evidence>
<feature type="region of interest" description="Disordered" evidence="9">
    <location>
        <begin position="176"/>
        <end position="195"/>
    </location>
</feature>
<comment type="subcellular location">
    <subcellularLocation>
        <location evidence="1 8">Membrane</location>
        <topology evidence="1 8">Multi-pass membrane protein</topology>
    </subcellularLocation>
</comment>
<reference evidence="11" key="1">
    <citation type="submission" date="2022-07" db="EMBL/GenBank/DDBJ databases">
        <title>Phylogenomic reconstructions and comparative analyses of Kickxellomycotina fungi.</title>
        <authorList>
            <person name="Reynolds N.K."/>
            <person name="Stajich J.E."/>
            <person name="Barry K."/>
            <person name="Grigoriev I.V."/>
            <person name="Crous P."/>
            <person name="Smith M.E."/>
        </authorList>
    </citation>
    <scope>NUCLEOTIDE SEQUENCE</scope>
    <source>
        <strain evidence="11">NBRC 100468</strain>
    </source>
</reference>
<feature type="transmembrane region" description="Helical" evidence="8">
    <location>
        <begin position="135"/>
        <end position="154"/>
    </location>
</feature>
<dbReference type="PANTHER" id="PTHR11040">
    <property type="entry name" value="ZINC/IRON TRANSPORTER"/>
    <property type="match status" value="1"/>
</dbReference>
<dbReference type="GO" id="GO:0005886">
    <property type="term" value="C:plasma membrane"/>
    <property type="evidence" value="ECO:0007669"/>
    <property type="project" value="TreeGrafter"/>
</dbReference>
<feature type="transmembrane region" description="Helical" evidence="8">
    <location>
        <begin position="320"/>
        <end position="340"/>
    </location>
</feature>
<keyword evidence="7 8" id="KW-0472">Membrane</keyword>
<dbReference type="EMBL" id="JANBPU010000020">
    <property type="protein sequence ID" value="KAJ1919928.1"/>
    <property type="molecule type" value="Genomic_DNA"/>
</dbReference>
<evidence type="ECO:0000256" key="2">
    <source>
        <dbReference type="ARBA" id="ARBA00006939"/>
    </source>
</evidence>
<protein>
    <submittedName>
        <fullName evidence="11">Uncharacterized protein</fullName>
    </submittedName>
</protein>
<evidence type="ECO:0000313" key="12">
    <source>
        <dbReference type="Proteomes" id="UP001150538"/>
    </source>
</evidence>
<feature type="transmembrane region" description="Helical" evidence="8">
    <location>
        <begin position="61"/>
        <end position="84"/>
    </location>
</feature>
<gene>
    <name evidence="11" type="ORF">H4219_001709</name>
</gene>
<dbReference type="PANTHER" id="PTHR11040:SF44">
    <property type="entry name" value="PROTEIN ZNTC-RELATED"/>
    <property type="match status" value="1"/>
</dbReference>
<feature type="transmembrane region" description="Helical" evidence="8">
    <location>
        <begin position="96"/>
        <end position="115"/>
    </location>
</feature>
<evidence type="ECO:0000256" key="8">
    <source>
        <dbReference type="RuleBase" id="RU362088"/>
    </source>
</evidence>
<keyword evidence="3 8" id="KW-0813">Transport</keyword>
<feature type="transmembrane region" description="Helical" evidence="8">
    <location>
        <begin position="361"/>
        <end position="380"/>
    </location>
</feature>
<proteinExistence type="inferred from homology"/>
<dbReference type="InterPro" id="IPR003689">
    <property type="entry name" value="ZIP"/>
</dbReference>
<evidence type="ECO:0000256" key="6">
    <source>
        <dbReference type="ARBA" id="ARBA00023065"/>
    </source>
</evidence>
<feature type="transmembrane region" description="Helical" evidence="8">
    <location>
        <begin position="252"/>
        <end position="275"/>
    </location>
</feature>
<dbReference type="GO" id="GO:0005385">
    <property type="term" value="F:zinc ion transmembrane transporter activity"/>
    <property type="evidence" value="ECO:0007669"/>
    <property type="project" value="InterPro"/>
</dbReference>
<evidence type="ECO:0000256" key="5">
    <source>
        <dbReference type="ARBA" id="ARBA00022989"/>
    </source>
</evidence>
<keyword evidence="6 8" id="KW-0406">Ion transport</keyword>
<name>A0A9W8DRK9_9FUNG</name>
<keyword evidence="5 8" id="KW-1133">Transmembrane helix</keyword>
<comment type="similarity">
    <text evidence="2 8">Belongs to the ZIP transporter (TC 2.A.5) family.</text>
</comment>
<dbReference type="Proteomes" id="UP001150538">
    <property type="component" value="Unassembled WGS sequence"/>
</dbReference>
<comment type="caution">
    <text evidence="11">The sequence shown here is derived from an EMBL/GenBank/DDBJ whole genome shotgun (WGS) entry which is preliminary data.</text>
</comment>
<dbReference type="NCBIfam" id="TIGR00820">
    <property type="entry name" value="zip"/>
    <property type="match status" value="1"/>
</dbReference>
<evidence type="ECO:0000313" key="11">
    <source>
        <dbReference type="EMBL" id="KAJ1919928.1"/>
    </source>
</evidence>
<keyword evidence="4 8" id="KW-0812">Transmembrane</keyword>
<evidence type="ECO:0000256" key="10">
    <source>
        <dbReference type="SAM" id="SignalP"/>
    </source>
</evidence>
<feature type="compositionally biased region" description="Polar residues" evidence="9">
    <location>
        <begin position="182"/>
        <end position="194"/>
    </location>
</feature>
<keyword evidence="12" id="KW-1185">Reference proteome</keyword>
<dbReference type="OrthoDB" id="448280at2759"/>
<feature type="transmembrane region" description="Helical" evidence="8">
    <location>
        <begin position="227"/>
        <end position="246"/>
    </location>
</feature>
<dbReference type="Pfam" id="PF02535">
    <property type="entry name" value="Zip"/>
    <property type="match status" value="1"/>
</dbReference>
<feature type="chain" id="PRO_5040902727" evidence="10">
    <location>
        <begin position="30"/>
        <end position="381"/>
    </location>
</feature>
<dbReference type="AlphaFoldDB" id="A0A9W8DRK9"/>
<dbReference type="InterPro" id="IPR004698">
    <property type="entry name" value="Zn/Fe_permease_fun/pln"/>
</dbReference>
<evidence type="ECO:0000256" key="3">
    <source>
        <dbReference type="ARBA" id="ARBA00022448"/>
    </source>
</evidence>
<feature type="signal peptide" evidence="10">
    <location>
        <begin position="1"/>
        <end position="29"/>
    </location>
</feature>
<organism evidence="11 12">
    <name type="scientific">Mycoemilia scoparia</name>
    <dbReference type="NCBI Taxonomy" id="417184"/>
    <lineage>
        <taxon>Eukaryota</taxon>
        <taxon>Fungi</taxon>
        <taxon>Fungi incertae sedis</taxon>
        <taxon>Zoopagomycota</taxon>
        <taxon>Kickxellomycotina</taxon>
        <taxon>Kickxellomycetes</taxon>
        <taxon>Kickxellales</taxon>
        <taxon>Kickxellaceae</taxon>
        <taxon>Mycoemilia</taxon>
    </lineage>
</organism>
<evidence type="ECO:0000256" key="9">
    <source>
        <dbReference type="SAM" id="MobiDB-lite"/>
    </source>
</evidence>